<evidence type="ECO:0000256" key="2">
    <source>
        <dbReference type="SAM" id="Phobius"/>
    </source>
</evidence>
<keyword evidence="5" id="KW-1185">Reference proteome</keyword>
<proteinExistence type="predicted"/>
<name>A0A6N8KZX0_9SPHI</name>
<sequence>MRGRSIYLILVLFFLAVFIALPFIKVPISTTAPGIVNDLNSNNPIISMVEGRVVKSNIQRNNQVFKKGDTLLVLNTDQLHEYASYQSRQFQDFNAQQADLNRLTAGKMTAMQTGVYQQQVAAYQEKMGQIQSEYDLAVRDYDRVKKLFEEGIYTQAEYDKNRYKVENLKRQLENTHSQQLATWQVEKRDLERTLRENRREINTTQRQIANHVITSPVDGRLVDFSGIQLNAFVTPGTQIGVISPEASLVIEAQVSPRDIGFIREKQPIKAQIETFNYNQWGLLTGEVFEIQKNLRFTENDKAPFFVVYCNMDAPYLQLKNGYKGHIEKGMTVNVRFYLLDRTLWQLLFDKVDNWLNPNLG</sequence>
<organism evidence="4 5">
    <name type="scientific">Sphingobacterium humi</name>
    <dbReference type="NCBI Taxonomy" id="1796905"/>
    <lineage>
        <taxon>Bacteria</taxon>
        <taxon>Pseudomonadati</taxon>
        <taxon>Bacteroidota</taxon>
        <taxon>Sphingobacteriia</taxon>
        <taxon>Sphingobacteriales</taxon>
        <taxon>Sphingobacteriaceae</taxon>
        <taxon>Sphingobacterium</taxon>
    </lineage>
</organism>
<keyword evidence="2" id="KW-0472">Membrane</keyword>
<feature type="transmembrane region" description="Helical" evidence="2">
    <location>
        <begin position="7"/>
        <end position="24"/>
    </location>
</feature>
<dbReference type="InterPro" id="IPR058982">
    <property type="entry name" value="Beta-barrel_AprE"/>
</dbReference>
<protein>
    <submittedName>
        <fullName evidence="4">HlyD family efflux transporter periplasmic adaptor subunit</fullName>
    </submittedName>
</protein>
<reference evidence="4 5" key="1">
    <citation type="submission" date="2019-12" db="EMBL/GenBank/DDBJ databases">
        <authorList>
            <person name="Dong K."/>
        </authorList>
    </citation>
    <scope>NUCLEOTIDE SEQUENCE [LARGE SCALE GENOMIC DNA]</scope>
    <source>
        <strain evidence="4 5">JCM 31225</strain>
    </source>
</reference>
<gene>
    <name evidence="4" type="ORF">GQF63_11225</name>
</gene>
<dbReference type="Gene3D" id="2.40.50.100">
    <property type="match status" value="1"/>
</dbReference>
<dbReference type="OrthoDB" id="594147at2"/>
<accession>A0A6N8KZX0</accession>
<evidence type="ECO:0000313" key="4">
    <source>
        <dbReference type="EMBL" id="MVZ62597.1"/>
    </source>
</evidence>
<dbReference type="Proteomes" id="UP000435036">
    <property type="component" value="Unassembled WGS sequence"/>
</dbReference>
<keyword evidence="1" id="KW-0175">Coiled coil</keyword>
<keyword evidence="2" id="KW-0812">Transmembrane</keyword>
<dbReference type="Gene3D" id="1.10.287.470">
    <property type="entry name" value="Helix hairpin bin"/>
    <property type="match status" value="1"/>
</dbReference>
<evidence type="ECO:0000313" key="5">
    <source>
        <dbReference type="Proteomes" id="UP000435036"/>
    </source>
</evidence>
<evidence type="ECO:0000259" key="3">
    <source>
        <dbReference type="Pfam" id="PF26002"/>
    </source>
</evidence>
<keyword evidence="2" id="KW-1133">Transmembrane helix</keyword>
<feature type="coiled-coil region" evidence="1">
    <location>
        <begin position="180"/>
        <end position="207"/>
    </location>
</feature>
<feature type="domain" description="AprE-like beta-barrel" evidence="3">
    <location>
        <begin position="248"/>
        <end position="335"/>
    </location>
</feature>
<evidence type="ECO:0000256" key="1">
    <source>
        <dbReference type="SAM" id="Coils"/>
    </source>
</evidence>
<dbReference type="InterPro" id="IPR050739">
    <property type="entry name" value="MFP"/>
</dbReference>
<dbReference type="Pfam" id="PF26002">
    <property type="entry name" value="Beta-barrel_AprE"/>
    <property type="match status" value="1"/>
</dbReference>
<dbReference type="EMBL" id="WSQA01000007">
    <property type="protein sequence ID" value="MVZ62597.1"/>
    <property type="molecule type" value="Genomic_DNA"/>
</dbReference>
<comment type="caution">
    <text evidence="4">The sequence shown here is derived from an EMBL/GenBank/DDBJ whole genome shotgun (WGS) entry which is preliminary data.</text>
</comment>
<dbReference type="AlphaFoldDB" id="A0A6N8KZX0"/>
<dbReference type="PANTHER" id="PTHR30386">
    <property type="entry name" value="MEMBRANE FUSION SUBUNIT OF EMRAB-TOLC MULTIDRUG EFFLUX PUMP"/>
    <property type="match status" value="1"/>
</dbReference>